<proteinExistence type="predicted"/>
<dbReference type="InterPro" id="IPR018535">
    <property type="entry name" value="DUF1996"/>
</dbReference>
<dbReference type="Pfam" id="PF09362">
    <property type="entry name" value="DUF1996"/>
    <property type="match status" value="1"/>
</dbReference>
<dbReference type="AlphaFoldDB" id="A0A0W0FQH4"/>
<evidence type="ECO:0000259" key="3">
    <source>
        <dbReference type="Pfam" id="PF09362"/>
    </source>
</evidence>
<evidence type="ECO:0000313" key="4">
    <source>
        <dbReference type="EMBL" id="KTB38631.1"/>
    </source>
</evidence>
<gene>
    <name evidence="4" type="ORF">WG66_8793</name>
</gene>
<dbReference type="EMBL" id="LATX01001742">
    <property type="protein sequence ID" value="KTB38631.1"/>
    <property type="molecule type" value="Genomic_DNA"/>
</dbReference>
<comment type="caution">
    <text evidence="4">The sequence shown here is derived from an EMBL/GenBank/DDBJ whole genome shotgun (WGS) entry which is preliminary data.</text>
</comment>
<feature type="region of interest" description="Disordered" evidence="1">
    <location>
        <begin position="61"/>
        <end position="90"/>
    </location>
</feature>
<dbReference type="PANTHER" id="PTHR43662">
    <property type="match status" value="1"/>
</dbReference>
<evidence type="ECO:0000313" key="5">
    <source>
        <dbReference type="Proteomes" id="UP000054988"/>
    </source>
</evidence>
<keyword evidence="2" id="KW-0732">Signal</keyword>
<accession>A0A0W0FQH4</accession>
<organism evidence="4 5">
    <name type="scientific">Moniliophthora roreri</name>
    <name type="common">Frosty pod rot fungus</name>
    <name type="synonym">Monilia roreri</name>
    <dbReference type="NCBI Taxonomy" id="221103"/>
    <lineage>
        <taxon>Eukaryota</taxon>
        <taxon>Fungi</taxon>
        <taxon>Dikarya</taxon>
        <taxon>Basidiomycota</taxon>
        <taxon>Agaricomycotina</taxon>
        <taxon>Agaricomycetes</taxon>
        <taxon>Agaricomycetidae</taxon>
        <taxon>Agaricales</taxon>
        <taxon>Marasmiineae</taxon>
        <taxon>Marasmiaceae</taxon>
        <taxon>Moniliophthora</taxon>
    </lineage>
</organism>
<evidence type="ECO:0000256" key="1">
    <source>
        <dbReference type="SAM" id="MobiDB-lite"/>
    </source>
</evidence>
<sequence>MAFHLLRKLLSHIYLSCSSTLQLLGAIPINTSSILDTKLTDDGSIPSKTLGIAWEGCSRKTSKSKTTAPSVHAGPDNRTSTGVSPSEISMSSESERKRLVRLIIGASCIVNILYKFLRNLYLKPALRLVVMGYMVADAHLGARHTDSHAGKPASAQRACGAQDSSNVPPHVASPTVHGRRNASISSIPIELLTDIFEFCQPQTDRIDPLVPAAENIVIVCIHWRTIALAAPYLWSKIIVWDPRPIHVSIVRRYFERSKSCPLNVIIDQSVDADDRRSFDFEMLTDHDFQASTCSACSIKENKSNYWKPTLYFQSPKNGTFKRVTQPGSSIGDFKGGMVVYYIQVGQVTAFPKGFRMISGDPYLHSYNSSINGSRSIMMRCLETDLTSGKDYYGMPTTKCKGGVRSQINFPTLVFVYISLWISS</sequence>
<feature type="chain" id="PRO_5006902030" evidence="2">
    <location>
        <begin position="27"/>
        <end position="423"/>
    </location>
</feature>
<dbReference type="PANTHER" id="PTHR43662:SF3">
    <property type="entry name" value="DOMAIN PROTEIN, PUTATIVE (AFU_ORTHOLOGUE AFUA_6G11970)-RELATED"/>
    <property type="match status" value="1"/>
</dbReference>
<reference evidence="4 5" key="1">
    <citation type="submission" date="2015-12" db="EMBL/GenBank/DDBJ databases">
        <title>Draft genome sequence of Moniliophthora roreri, the causal agent of frosty pod rot of cacao.</title>
        <authorList>
            <person name="Aime M.C."/>
            <person name="Diaz-Valderrama J.R."/>
            <person name="Kijpornyongpan T."/>
            <person name="Phillips-Mora W."/>
        </authorList>
    </citation>
    <scope>NUCLEOTIDE SEQUENCE [LARGE SCALE GENOMIC DNA]</scope>
    <source>
        <strain evidence="4 5">MCA 2952</strain>
    </source>
</reference>
<dbReference type="Proteomes" id="UP000054988">
    <property type="component" value="Unassembled WGS sequence"/>
</dbReference>
<protein>
    <submittedName>
        <fullName evidence="4">Putative carbohydrate-binding module family 1 protein</fullName>
    </submittedName>
</protein>
<feature type="signal peptide" evidence="2">
    <location>
        <begin position="1"/>
        <end position="26"/>
    </location>
</feature>
<evidence type="ECO:0000256" key="2">
    <source>
        <dbReference type="SAM" id="SignalP"/>
    </source>
</evidence>
<name>A0A0W0FQH4_MONRR</name>
<feature type="domain" description="DUF1996" evidence="3">
    <location>
        <begin position="277"/>
        <end position="411"/>
    </location>
</feature>